<protein>
    <recommendedName>
        <fullName evidence="3">MARVEL domain-containing protein</fullName>
    </recommendedName>
</protein>
<dbReference type="EMBL" id="MN738935">
    <property type="protein sequence ID" value="QHT32327.1"/>
    <property type="molecule type" value="Genomic_DNA"/>
</dbReference>
<feature type="transmembrane region" description="Helical" evidence="1">
    <location>
        <begin position="40"/>
        <end position="58"/>
    </location>
</feature>
<keyword evidence="1" id="KW-0472">Membrane</keyword>
<name>A0A6C0ETF0_9ZZZZ</name>
<reference evidence="2" key="1">
    <citation type="journal article" date="2020" name="Nature">
        <title>Giant virus diversity and host interactions through global metagenomics.</title>
        <authorList>
            <person name="Schulz F."/>
            <person name="Roux S."/>
            <person name="Paez-Espino D."/>
            <person name="Jungbluth S."/>
            <person name="Walsh D.A."/>
            <person name="Denef V.J."/>
            <person name="McMahon K.D."/>
            <person name="Konstantinidis K.T."/>
            <person name="Eloe-Fadrosh E.A."/>
            <person name="Kyrpides N.C."/>
            <person name="Woyke T."/>
        </authorList>
    </citation>
    <scope>NUCLEOTIDE SEQUENCE</scope>
    <source>
        <strain evidence="2">GVMAG-M-3300009159-65</strain>
    </source>
</reference>
<evidence type="ECO:0000313" key="2">
    <source>
        <dbReference type="EMBL" id="QHT32327.1"/>
    </source>
</evidence>
<keyword evidence="1" id="KW-0812">Transmembrane</keyword>
<keyword evidence="1" id="KW-1133">Transmembrane helix</keyword>
<proteinExistence type="predicted"/>
<feature type="transmembrane region" description="Helical" evidence="1">
    <location>
        <begin position="64"/>
        <end position="85"/>
    </location>
</feature>
<accession>A0A6C0ETF0</accession>
<feature type="transmembrane region" description="Helical" evidence="1">
    <location>
        <begin position="6"/>
        <end position="24"/>
    </location>
</feature>
<sequence length="167" mass="19640">MDIFPKIYASLIIFCECIIVYYLFHLKQIDCKCSMNYKRNYILCFNIFLIFYSIILLFNNKLLAYFPIVGILLSVAAIINVIFTIQYVNELKKQNCNCSESVIRTLMYVLAIINAVTWALTVLILIFVLFHYSKYGNKKMTMSTKEMKKILNDIKKNNINKINKIKK</sequence>
<evidence type="ECO:0008006" key="3">
    <source>
        <dbReference type="Google" id="ProtNLM"/>
    </source>
</evidence>
<organism evidence="2">
    <name type="scientific">viral metagenome</name>
    <dbReference type="NCBI Taxonomy" id="1070528"/>
    <lineage>
        <taxon>unclassified sequences</taxon>
        <taxon>metagenomes</taxon>
        <taxon>organismal metagenomes</taxon>
    </lineage>
</organism>
<dbReference type="AlphaFoldDB" id="A0A6C0ETF0"/>
<feature type="transmembrane region" description="Helical" evidence="1">
    <location>
        <begin position="106"/>
        <end position="132"/>
    </location>
</feature>
<evidence type="ECO:0000256" key="1">
    <source>
        <dbReference type="SAM" id="Phobius"/>
    </source>
</evidence>